<proteinExistence type="predicted"/>
<feature type="region of interest" description="Disordered" evidence="1">
    <location>
        <begin position="26"/>
        <end position="50"/>
    </location>
</feature>
<evidence type="ECO:0000313" key="4">
    <source>
        <dbReference type="Proteomes" id="UP000318478"/>
    </source>
</evidence>
<accession>A0A5C5ZF44</accession>
<protein>
    <recommendedName>
        <fullName evidence="5">Squalene cyclase C-terminal domain-containing protein</fullName>
    </recommendedName>
</protein>
<dbReference type="RefSeq" id="WP_146584039.1">
    <property type="nucleotide sequence ID" value="NZ_SJPO01000001.1"/>
</dbReference>
<dbReference type="Gene3D" id="1.50.10.20">
    <property type="match status" value="1"/>
</dbReference>
<name>A0A5C5ZF44_9BACT</name>
<feature type="signal peptide" evidence="2">
    <location>
        <begin position="1"/>
        <end position="22"/>
    </location>
</feature>
<dbReference type="EMBL" id="SJPO01000001">
    <property type="protein sequence ID" value="TWT85806.1"/>
    <property type="molecule type" value="Genomic_DNA"/>
</dbReference>
<gene>
    <name evidence="3" type="ORF">Pla123a_06130</name>
</gene>
<dbReference type="AlphaFoldDB" id="A0A5C5ZF44"/>
<feature type="chain" id="PRO_5022683694" description="Squalene cyclase C-terminal domain-containing protein" evidence="2">
    <location>
        <begin position="23"/>
        <end position="412"/>
    </location>
</feature>
<dbReference type="OrthoDB" id="244237at2"/>
<evidence type="ECO:0000256" key="2">
    <source>
        <dbReference type="SAM" id="SignalP"/>
    </source>
</evidence>
<evidence type="ECO:0000313" key="3">
    <source>
        <dbReference type="EMBL" id="TWT85806.1"/>
    </source>
</evidence>
<keyword evidence="4" id="KW-1185">Reference proteome</keyword>
<dbReference type="Proteomes" id="UP000318478">
    <property type="component" value="Unassembled WGS sequence"/>
</dbReference>
<keyword evidence="2" id="KW-0732">Signal</keyword>
<dbReference type="SUPFAM" id="SSF48239">
    <property type="entry name" value="Terpenoid cyclases/Protein prenyltransferases"/>
    <property type="match status" value="1"/>
</dbReference>
<sequence precursor="true">MRTLPLTLLLLVLSAVPGVALAKDAPAKDSAAPGKYPLAEQGPTPAAITPPTREEIQTAINRGVDYLLDDQRPNGGWGSPENTKGLNIYAPVPGAHDGFKLAVAGLVVEALYEARDTLDEARQQRVDEALGRGAEWMLANHEKVRRSASDAIYNTWGHAYGITGFTALYYWAEDDPDLQAKLKAAAQFQSDQLKRYSFLSGGWGYYDFDHVAKIPGSSPNSFTTATGLVSLHDAEAIGVTFPDKLAKKAIASVVRQRNPDFTYAYGEYLMMSPRLGINRPGGSLGRSQACNVALRQWGDHAVTDGVLRAWLNRLFARNGWLGIGRKRPQPHESYFQVAGYFYYYGHYYAAMAIEMLPEDERPYFQDHLANILLPLQEKDGTWWDYPFYNYHQQYGTAMSVYCLRHCLHDGLE</sequence>
<dbReference type="InterPro" id="IPR008930">
    <property type="entry name" value="Terpenoid_cyclase/PrenylTrfase"/>
</dbReference>
<organism evidence="3 4">
    <name type="scientific">Posidoniimonas polymericola</name>
    <dbReference type="NCBI Taxonomy" id="2528002"/>
    <lineage>
        <taxon>Bacteria</taxon>
        <taxon>Pseudomonadati</taxon>
        <taxon>Planctomycetota</taxon>
        <taxon>Planctomycetia</taxon>
        <taxon>Pirellulales</taxon>
        <taxon>Lacipirellulaceae</taxon>
        <taxon>Posidoniimonas</taxon>
    </lineage>
</organism>
<evidence type="ECO:0008006" key="5">
    <source>
        <dbReference type="Google" id="ProtNLM"/>
    </source>
</evidence>
<comment type="caution">
    <text evidence="3">The sequence shown here is derived from an EMBL/GenBank/DDBJ whole genome shotgun (WGS) entry which is preliminary data.</text>
</comment>
<reference evidence="3 4" key="1">
    <citation type="submission" date="2019-02" db="EMBL/GenBank/DDBJ databases">
        <title>Deep-cultivation of Planctomycetes and their phenomic and genomic characterization uncovers novel biology.</title>
        <authorList>
            <person name="Wiegand S."/>
            <person name="Jogler M."/>
            <person name="Boedeker C."/>
            <person name="Pinto D."/>
            <person name="Vollmers J."/>
            <person name="Rivas-Marin E."/>
            <person name="Kohn T."/>
            <person name="Peeters S.H."/>
            <person name="Heuer A."/>
            <person name="Rast P."/>
            <person name="Oberbeckmann S."/>
            <person name="Bunk B."/>
            <person name="Jeske O."/>
            <person name="Meyerdierks A."/>
            <person name="Storesund J.E."/>
            <person name="Kallscheuer N."/>
            <person name="Luecker S."/>
            <person name="Lage O.M."/>
            <person name="Pohl T."/>
            <person name="Merkel B.J."/>
            <person name="Hornburger P."/>
            <person name="Mueller R.-W."/>
            <person name="Bruemmer F."/>
            <person name="Labrenz M."/>
            <person name="Spormann A.M."/>
            <person name="Op Den Camp H."/>
            <person name="Overmann J."/>
            <person name="Amann R."/>
            <person name="Jetten M.S.M."/>
            <person name="Mascher T."/>
            <person name="Medema M.H."/>
            <person name="Devos D.P."/>
            <person name="Kaster A.-K."/>
            <person name="Ovreas L."/>
            <person name="Rohde M."/>
            <person name="Galperin M.Y."/>
            <person name="Jogler C."/>
        </authorList>
    </citation>
    <scope>NUCLEOTIDE SEQUENCE [LARGE SCALE GENOMIC DNA]</scope>
    <source>
        <strain evidence="3 4">Pla123a</strain>
    </source>
</reference>
<evidence type="ECO:0000256" key="1">
    <source>
        <dbReference type="SAM" id="MobiDB-lite"/>
    </source>
</evidence>